<dbReference type="GO" id="GO:0009236">
    <property type="term" value="P:cobalamin biosynthetic process"/>
    <property type="evidence" value="ECO:0007669"/>
    <property type="project" value="UniProtKB-KW"/>
</dbReference>
<evidence type="ECO:0000256" key="1">
    <source>
        <dbReference type="ARBA" id="ARBA00000312"/>
    </source>
</evidence>
<dbReference type="SUPFAM" id="SSF52540">
    <property type="entry name" value="P-loop containing nucleoside triphosphate hydrolases"/>
    <property type="match status" value="1"/>
</dbReference>
<evidence type="ECO:0000256" key="10">
    <source>
        <dbReference type="ARBA" id="ARBA00022573"/>
    </source>
</evidence>
<keyword evidence="12 19" id="KW-0547">Nucleotide-binding</keyword>
<dbReference type="GO" id="GO:0043752">
    <property type="term" value="F:adenosylcobinamide kinase activity"/>
    <property type="evidence" value="ECO:0007669"/>
    <property type="project" value="UniProtKB-EC"/>
</dbReference>
<dbReference type="AlphaFoldDB" id="A0A351TZ69"/>
<evidence type="ECO:0000256" key="12">
    <source>
        <dbReference type="ARBA" id="ARBA00022741"/>
    </source>
</evidence>
<dbReference type="PANTHER" id="PTHR34848:SF1">
    <property type="entry name" value="BIFUNCTIONAL ADENOSYLCOBALAMIN BIOSYNTHESIS PROTEIN COBU"/>
    <property type="match status" value="1"/>
</dbReference>
<evidence type="ECO:0000256" key="11">
    <source>
        <dbReference type="ARBA" id="ARBA00022679"/>
    </source>
</evidence>
<comment type="pathway">
    <text evidence="6">Cofactor biosynthesis; adenosylcobalamin biosynthesis; adenosylcobalamin from cob(II)yrinate a,c-diamide: step 5/7.</text>
</comment>
<comment type="caution">
    <text evidence="20">The sequence shown here is derived from an EMBL/GenBank/DDBJ whole genome shotgun (WGS) entry which is preliminary data.</text>
</comment>
<feature type="binding site" evidence="19">
    <location>
        <position position="59"/>
    </location>
    <ligand>
        <name>GTP</name>
        <dbReference type="ChEBI" id="CHEBI:37565"/>
    </ligand>
</feature>
<evidence type="ECO:0000256" key="5">
    <source>
        <dbReference type="ARBA" id="ARBA00004692"/>
    </source>
</evidence>
<proteinExistence type="inferred from homology"/>
<dbReference type="InterPro" id="IPR003203">
    <property type="entry name" value="CobU/CobP"/>
</dbReference>
<reference evidence="20" key="2">
    <citation type="submission" date="2020-01" db="EMBL/GenBank/DDBJ databases">
        <authorList>
            <person name="Campanaro S."/>
        </authorList>
    </citation>
    <scope>NUCLEOTIDE SEQUENCE</scope>
    <source>
        <strain evidence="20">AS06rmzACSIP_7</strain>
    </source>
</reference>
<evidence type="ECO:0000313" key="20">
    <source>
        <dbReference type="EMBL" id="NLW36507.1"/>
    </source>
</evidence>
<evidence type="ECO:0000256" key="16">
    <source>
        <dbReference type="ARBA" id="ARBA00029570"/>
    </source>
</evidence>
<feature type="binding site" evidence="19">
    <location>
        <begin position="31"/>
        <end position="33"/>
    </location>
    <ligand>
        <name>GTP</name>
        <dbReference type="ChEBI" id="CHEBI:37565"/>
    </ligand>
</feature>
<keyword evidence="15 19" id="KW-0342">GTP-binding</keyword>
<name>A0A351TZ69_9BACT</name>
<comment type="catalytic activity">
    <reaction evidence="2">
        <text>adenosylcob(III)inamide phosphate + GTP + H(+) = adenosylcob(III)inamide-GDP + diphosphate</text>
        <dbReference type="Rhea" id="RHEA:22712"/>
        <dbReference type="ChEBI" id="CHEBI:15378"/>
        <dbReference type="ChEBI" id="CHEBI:33019"/>
        <dbReference type="ChEBI" id="CHEBI:37565"/>
        <dbReference type="ChEBI" id="CHEBI:58502"/>
        <dbReference type="ChEBI" id="CHEBI:60487"/>
        <dbReference type="EC" id="2.7.7.62"/>
    </reaction>
</comment>
<comment type="function">
    <text evidence="4">Catalyzes ATP-dependent phosphorylation of adenosylcobinamide and addition of GMP to adenosylcobinamide phosphate.</text>
</comment>
<dbReference type="EC" id="2.7.7.62" evidence="9"/>
<dbReference type="PIRSF" id="PIRSF006135">
    <property type="entry name" value="CobU"/>
    <property type="match status" value="1"/>
</dbReference>
<sequence>MVFIVGGARSGKSTFALKEGSAVKGAKAFVATAEILDEEMRVRIENHRKERGKEWNTHEEPLHLGTLLEEIGGKYDVILIDCLTLWMSNIMHAGLDVREEIRGLLSAISGRASAHLYLVSNEVGMGLVPDSPLGRAYRDNLGHLNQEIARAATDVYFMVAGMTLKMKGGG</sequence>
<dbReference type="Proteomes" id="UP000777265">
    <property type="component" value="Unassembled WGS sequence"/>
</dbReference>
<evidence type="ECO:0000256" key="3">
    <source>
        <dbReference type="ARBA" id="ARBA00001522"/>
    </source>
</evidence>
<keyword evidence="10" id="KW-0169">Cobalamin biosynthesis</keyword>
<keyword evidence="14" id="KW-0067">ATP-binding</keyword>
<comment type="catalytic activity">
    <reaction evidence="1">
        <text>adenosylcob(III)inamide + ATP = adenosylcob(III)inamide phosphate + ADP + H(+)</text>
        <dbReference type="Rhea" id="RHEA:15769"/>
        <dbReference type="ChEBI" id="CHEBI:2480"/>
        <dbReference type="ChEBI" id="CHEBI:15378"/>
        <dbReference type="ChEBI" id="CHEBI:30616"/>
        <dbReference type="ChEBI" id="CHEBI:58502"/>
        <dbReference type="ChEBI" id="CHEBI:456216"/>
        <dbReference type="EC" id="2.7.1.156"/>
    </reaction>
</comment>
<evidence type="ECO:0000256" key="17">
    <source>
        <dbReference type="ARBA" id="ARBA00030571"/>
    </source>
</evidence>
<feature type="active site" description="GMP-histidine intermediate" evidence="18">
    <location>
        <position position="47"/>
    </location>
</feature>
<protein>
    <recommendedName>
        <fullName evidence="16">Adenosylcobinamide kinase</fullName>
        <ecNumber evidence="8">2.7.1.156</ecNumber>
        <ecNumber evidence="9">2.7.7.62</ecNumber>
    </recommendedName>
    <alternativeName>
        <fullName evidence="17">Adenosylcobinamide-phosphate guanylyltransferase</fullName>
    </alternativeName>
</protein>
<keyword evidence="11 20" id="KW-0808">Transferase</keyword>
<comment type="pathway">
    <text evidence="5">Cofactor biosynthesis; adenosylcobalamin biosynthesis; adenosylcobalamin from cob(II)yrinate a,c-diamide: step 6/7.</text>
</comment>
<comment type="catalytic activity">
    <reaction evidence="3">
        <text>adenosylcob(III)inamide + GTP = adenosylcob(III)inamide phosphate + GDP + H(+)</text>
        <dbReference type="Rhea" id="RHEA:15765"/>
        <dbReference type="ChEBI" id="CHEBI:2480"/>
        <dbReference type="ChEBI" id="CHEBI:15378"/>
        <dbReference type="ChEBI" id="CHEBI:37565"/>
        <dbReference type="ChEBI" id="CHEBI:58189"/>
        <dbReference type="ChEBI" id="CHEBI:58502"/>
        <dbReference type="EC" id="2.7.1.156"/>
    </reaction>
</comment>
<evidence type="ECO:0000256" key="13">
    <source>
        <dbReference type="ARBA" id="ARBA00022777"/>
    </source>
</evidence>
<evidence type="ECO:0000256" key="4">
    <source>
        <dbReference type="ARBA" id="ARBA00003889"/>
    </source>
</evidence>
<reference evidence="20" key="1">
    <citation type="journal article" date="2020" name="Biotechnol. Biofuels">
        <title>New insights from the biogas microbiome by comprehensive genome-resolved metagenomics of nearly 1600 species originating from multiple anaerobic digesters.</title>
        <authorList>
            <person name="Campanaro S."/>
            <person name="Treu L."/>
            <person name="Rodriguez-R L.M."/>
            <person name="Kovalovszki A."/>
            <person name="Ziels R.M."/>
            <person name="Maus I."/>
            <person name="Zhu X."/>
            <person name="Kougias P.G."/>
            <person name="Basile A."/>
            <person name="Luo G."/>
            <person name="Schluter A."/>
            <person name="Konstantinidis K.T."/>
            <person name="Angelidaki I."/>
        </authorList>
    </citation>
    <scope>NUCLEOTIDE SEQUENCE</scope>
    <source>
        <strain evidence="20">AS06rmzACSIP_7</strain>
    </source>
</reference>
<dbReference type="GO" id="GO:0008820">
    <property type="term" value="F:cobinamide phosphate guanylyltransferase activity"/>
    <property type="evidence" value="ECO:0007669"/>
    <property type="project" value="UniProtKB-EC"/>
</dbReference>
<keyword evidence="20" id="KW-0548">Nucleotidyltransferase</keyword>
<evidence type="ECO:0000256" key="7">
    <source>
        <dbReference type="ARBA" id="ARBA00007490"/>
    </source>
</evidence>
<dbReference type="EMBL" id="JAAYEE010000257">
    <property type="protein sequence ID" value="NLW36507.1"/>
    <property type="molecule type" value="Genomic_DNA"/>
</dbReference>
<evidence type="ECO:0000256" key="15">
    <source>
        <dbReference type="ARBA" id="ARBA00023134"/>
    </source>
</evidence>
<dbReference type="STRING" id="909663.GCA_000512235_02138"/>
<dbReference type="GO" id="GO:0005524">
    <property type="term" value="F:ATP binding"/>
    <property type="evidence" value="ECO:0007669"/>
    <property type="project" value="UniProtKB-KW"/>
</dbReference>
<evidence type="ECO:0000256" key="6">
    <source>
        <dbReference type="ARBA" id="ARBA00005159"/>
    </source>
</evidence>
<dbReference type="CDD" id="cd00544">
    <property type="entry name" value="CobU"/>
    <property type="match status" value="1"/>
</dbReference>
<feature type="binding site" evidence="19">
    <location>
        <begin position="48"/>
        <end position="51"/>
    </location>
    <ligand>
        <name>GTP</name>
        <dbReference type="ChEBI" id="CHEBI:37565"/>
    </ligand>
</feature>
<dbReference type="EC" id="2.7.1.156" evidence="8"/>
<dbReference type="Pfam" id="PF02283">
    <property type="entry name" value="CobU"/>
    <property type="match status" value="1"/>
</dbReference>
<feature type="binding site" evidence="19">
    <location>
        <position position="81"/>
    </location>
    <ligand>
        <name>GTP</name>
        <dbReference type="ChEBI" id="CHEBI:37565"/>
    </ligand>
</feature>
<dbReference type="GO" id="GO:0005525">
    <property type="term" value="F:GTP binding"/>
    <property type="evidence" value="ECO:0007669"/>
    <property type="project" value="UniProtKB-KW"/>
</dbReference>
<evidence type="ECO:0000256" key="19">
    <source>
        <dbReference type="PIRSR" id="PIRSR006135-2"/>
    </source>
</evidence>
<evidence type="ECO:0000256" key="2">
    <source>
        <dbReference type="ARBA" id="ARBA00000711"/>
    </source>
</evidence>
<evidence type="ECO:0000313" key="21">
    <source>
        <dbReference type="Proteomes" id="UP000777265"/>
    </source>
</evidence>
<dbReference type="NCBIfam" id="NF004469">
    <property type="entry name" value="PRK05800.1"/>
    <property type="match status" value="1"/>
</dbReference>
<organism evidence="20 21">
    <name type="scientific">Syntrophorhabdus aromaticivorans</name>
    <dbReference type="NCBI Taxonomy" id="328301"/>
    <lineage>
        <taxon>Bacteria</taxon>
        <taxon>Pseudomonadati</taxon>
        <taxon>Thermodesulfobacteriota</taxon>
        <taxon>Syntrophorhabdia</taxon>
        <taxon>Syntrophorhabdales</taxon>
        <taxon>Syntrophorhabdaceae</taxon>
        <taxon>Syntrophorhabdus</taxon>
    </lineage>
</organism>
<evidence type="ECO:0000256" key="14">
    <source>
        <dbReference type="ARBA" id="ARBA00022840"/>
    </source>
</evidence>
<evidence type="ECO:0000256" key="9">
    <source>
        <dbReference type="ARBA" id="ARBA00012523"/>
    </source>
</evidence>
<feature type="binding site" evidence="19">
    <location>
        <begin position="6"/>
        <end position="13"/>
    </location>
    <ligand>
        <name>GTP</name>
        <dbReference type="ChEBI" id="CHEBI:37565"/>
    </ligand>
</feature>
<evidence type="ECO:0000256" key="18">
    <source>
        <dbReference type="PIRSR" id="PIRSR006135-1"/>
    </source>
</evidence>
<evidence type="ECO:0000256" key="8">
    <source>
        <dbReference type="ARBA" id="ARBA00012016"/>
    </source>
</evidence>
<dbReference type="Gene3D" id="3.40.50.300">
    <property type="entry name" value="P-loop containing nucleotide triphosphate hydrolases"/>
    <property type="match status" value="1"/>
</dbReference>
<comment type="similarity">
    <text evidence="7">Belongs to the CobU/CobP family.</text>
</comment>
<dbReference type="PANTHER" id="PTHR34848">
    <property type="match status" value="1"/>
</dbReference>
<keyword evidence="13 20" id="KW-0418">Kinase</keyword>
<dbReference type="InterPro" id="IPR027417">
    <property type="entry name" value="P-loop_NTPase"/>
</dbReference>
<accession>A0A351TZ69</accession>
<gene>
    <name evidence="20" type="primary">cobU</name>
    <name evidence="20" type="ORF">GXY80_13685</name>
</gene>